<gene>
    <name evidence="4" type="ORF">L2740_01295</name>
</gene>
<dbReference type="GO" id="GO:0016787">
    <property type="term" value="F:hydrolase activity"/>
    <property type="evidence" value="ECO:0007669"/>
    <property type="project" value="UniProtKB-KW"/>
</dbReference>
<evidence type="ECO:0000256" key="2">
    <source>
        <dbReference type="ARBA" id="ARBA00022801"/>
    </source>
</evidence>
<proteinExistence type="predicted"/>
<evidence type="ECO:0000313" key="5">
    <source>
        <dbReference type="Proteomes" id="UP001139293"/>
    </source>
</evidence>
<evidence type="ECO:0000313" key="4">
    <source>
        <dbReference type="EMBL" id="MCL1137209.1"/>
    </source>
</evidence>
<dbReference type="InterPro" id="IPR050955">
    <property type="entry name" value="Plant_Biomass_Hydrol_Est"/>
</dbReference>
<sequence length="315" mass="33507">MGAISNQIKCSSSAVKGLILSLSLLPATASAAFIPLTDFGANPGSLTASYLEPKEANENLVVLLHGCEQNGETLAEQSGLASLAKSHQFSLLIPQQSYDNNIKKCFNWFSPQDTNLDSGEMLSIKNMILAAKKELDASQVYLLGLSAGGAMSSAILVNYPELVDAGAIVAGLPFPCANNLTTAISCMRKGPLQPASELVSQVRKVQPTQQSWPRLTVWTGDSDSVVNPINAERLAYQWAGLKQLQDQPTSSQAKGVQTTQWRDSNNEVAVELITITGLEHGIAVNPAVSHGGTSAPFLLTSPVSSAIEIVKFWNI</sequence>
<dbReference type="PANTHER" id="PTHR43037">
    <property type="entry name" value="UNNAMED PRODUCT-RELATED"/>
    <property type="match status" value="1"/>
</dbReference>
<organism evidence="4 5">
    <name type="scientific">Shewanella pneumatophori</name>
    <dbReference type="NCBI Taxonomy" id="314092"/>
    <lineage>
        <taxon>Bacteria</taxon>
        <taxon>Pseudomonadati</taxon>
        <taxon>Pseudomonadota</taxon>
        <taxon>Gammaproteobacteria</taxon>
        <taxon>Alteromonadales</taxon>
        <taxon>Shewanellaceae</taxon>
        <taxon>Shewanella</taxon>
    </lineage>
</organism>
<dbReference type="Pfam" id="PF10503">
    <property type="entry name" value="Esterase_PHB"/>
    <property type="match status" value="1"/>
</dbReference>
<name>A0A9X2CG83_9GAMM</name>
<evidence type="ECO:0000256" key="1">
    <source>
        <dbReference type="ARBA" id="ARBA00022729"/>
    </source>
</evidence>
<comment type="caution">
    <text evidence="4">The sequence shown here is derived from an EMBL/GenBank/DDBJ whole genome shotgun (WGS) entry which is preliminary data.</text>
</comment>
<accession>A0A9X2CG83</accession>
<reference evidence="4" key="1">
    <citation type="submission" date="2022-01" db="EMBL/GenBank/DDBJ databases">
        <title>Whole genome-based taxonomy of the Shewanellaceae.</title>
        <authorList>
            <person name="Martin-Rodriguez A.J."/>
        </authorList>
    </citation>
    <scope>NUCLEOTIDE SEQUENCE</scope>
    <source>
        <strain evidence="4">KCTC 23973</strain>
    </source>
</reference>
<feature type="chain" id="PRO_5040883338" evidence="3">
    <location>
        <begin position="32"/>
        <end position="315"/>
    </location>
</feature>
<keyword evidence="5" id="KW-1185">Reference proteome</keyword>
<dbReference type="AlphaFoldDB" id="A0A9X2CG83"/>
<keyword evidence="2" id="KW-0378">Hydrolase</keyword>
<dbReference type="Proteomes" id="UP001139293">
    <property type="component" value="Unassembled WGS sequence"/>
</dbReference>
<dbReference type="Gene3D" id="3.40.50.1820">
    <property type="entry name" value="alpha/beta hydrolase"/>
    <property type="match status" value="1"/>
</dbReference>
<dbReference type="InterPro" id="IPR010126">
    <property type="entry name" value="Esterase_phb"/>
</dbReference>
<dbReference type="GO" id="GO:0005576">
    <property type="term" value="C:extracellular region"/>
    <property type="evidence" value="ECO:0007669"/>
    <property type="project" value="InterPro"/>
</dbReference>
<dbReference type="PANTHER" id="PTHR43037:SF1">
    <property type="entry name" value="BLL1128 PROTEIN"/>
    <property type="match status" value="1"/>
</dbReference>
<dbReference type="InterPro" id="IPR029058">
    <property type="entry name" value="AB_hydrolase_fold"/>
</dbReference>
<protein>
    <submittedName>
        <fullName evidence="4">PHB depolymerase family esterase</fullName>
    </submittedName>
</protein>
<dbReference type="NCBIfam" id="TIGR01840">
    <property type="entry name" value="esterase_phb"/>
    <property type="match status" value="1"/>
</dbReference>
<keyword evidence="1 3" id="KW-0732">Signal</keyword>
<dbReference type="RefSeq" id="WP_248948154.1">
    <property type="nucleotide sequence ID" value="NZ_JAKILB010000001.1"/>
</dbReference>
<dbReference type="SUPFAM" id="SSF53474">
    <property type="entry name" value="alpha/beta-Hydrolases"/>
    <property type="match status" value="2"/>
</dbReference>
<feature type="signal peptide" evidence="3">
    <location>
        <begin position="1"/>
        <end position="31"/>
    </location>
</feature>
<evidence type="ECO:0000256" key="3">
    <source>
        <dbReference type="SAM" id="SignalP"/>
    </source>
</evidence>
<dbReference type="EMBL" id="JAKILB010000001">
    <property type="protein sequence ID" value="MCL1137209.1"/>
    <property type="molecule type" value="Genomic_DNA"/>
</dbReference>